<proteinExistence type="predicted"/>
<keyword evidence="2" id="KW-1185">Reference proteome</keyword>
<evidence type="ECO:0000313" key="2">
    <source>
        <dbReference type="Proteomes" id="UP000000492"/>
    </source>
</evidence>
<reference evidence="1 2" key="1">
    <citation type="journal article" date="2012" name="BMC Genomics">
        <title>Complete genome sequence, lifestyle, and multi-drug resistance of the human pathogen Corynebacterium resistens DSM 45100 isolated from blood samples of a leukemia patient.</title>
        <authorList>
            <person name="Schroder J."/>
            <person name="Maus I."/>
            <person name="Meyer K."/>
            <person name="Wordemann S."/>
            <person name="Blom J."/>
            <person name="Jaenicke S."/>
            <person name="Schneider J."/>
            <person name="Trost E."/>
            <person name="Tauch A."/>
        </authorList>
    </citation>
    <scope>NUCLEOTIDE SEQUENCE [LARGE SCALE GENOMIC DNA]</scope>
    <source>
        <strain evidence="2">DSM 45100 / JCM 12819 / CCUG 50093 / GTC 2026 / SICGH 158</strain>
    </source>
</reference>
<organism evidence="1 2">
    <name type="scientific">Corynebacterium resistens (strain DSM 45100 / JCM 12819 / GTC 2026 / SICGH 158)</name>
    <dbReference type="NCBI Taxonomy" id="662755"/>
    <lineage>
        <taxon>Bacteria</taxon>
        <taxon>Bacillati</taxon>
        <taxon>Actinomycetota</taxon>
        <taxon>Actinomycetes</taxon>
        <taxon>Mycobacteriales</taxon>
        <taxon>Corynebacteriaceae</taxon>
        <taxon>Corynebacterium</taxon>
    </lineage>
</organism>
<evidence type="ECO:0000313" key="1">
    <source>
        <dbReference type="EMBL" id="AEI08669.1"/>
    </source>
</evidence>
<dbReference type="AlphaFoldDB" id="F8E2X1"/>
<dbReference type="OrthoDB" id="9974493at2"/>
<dbReference type="STRING" id="662755.CRES_0306"/>
<dbReference type="KEGG" id="crd:CRES_0306"/>
<name>F8E2X1_CORRG</name>
<protein>
    <submittedName>
        <fullName evidence="1">Uncharacterized protein</fullName>
    </submittedName>
</protein>
<accession>F8E2X1</accession>
<dbReference type="Proteomes" id="UP000000492">
    <property type="component" value="Chromosome"/>
</dbReference>
<dbReference type="HOGENOM" id="CLU_2301083_0_0_11"/>
<dbReference type="RefSeq" id="WP_013887697.1">
    <property type="nucleotide sequence ID" value="NC_015673.1"/>
</dbReference>
<gene>
    <name evidence="1" type="ordered locus">CRES_0306</name>
</gene>
<sequence>MNTHITINEAALTRRMTALSDESRQLRTHAHAVGGIAMPASADVGRFPSSARRWLTMFSETAVTHADDLRECAQQVVNFAQTARAQDRSNASGLQLRGHR</sequence>
<dbReference type="EMBL" id="CP002857">
    <property type="protein sequence ID" value="AEI08669.1"/>
    <property type="molecule type" value="Genomic_DNA"/>
</dbReference>